<dbReference type="AlphaFoldDB" id="A0A7S2PC48"/>
<dbReference type="PANTHER" id="PTHR45987">
    <property type="entry name" value="39S RIBOSOMAL PROTEIN L12"/>
    <property type="match status" value="1"/>
</dbReference>
<evidence type="ECO:0000313" key="5">
    <source>
        <dbReference type="EMBL" id="CAD9588272.1"/>
    </source>
</evidence>
<keyword evidence="2" id="KW-0689">Ribosomal protein</keyword>
<dbReference type="HAMAP" id="MF_00368">
    <property type="entry name" value="Ribosomal_bL12"/>
    <property type="match status" value="1"/>
</dbReference>
<dbReference type="SUPFAM" id="SSF54736">
    <property type="entry name" value="ClpS-like"/>
    <property type="match status" value="1"/>
</dbReference>
<dbReference type="InterPro" id="IPR013823">
    <property type="entry name" value="Ribosomal_bL12_C"/>
</dbReference>
<evidence type="ECO:0000259" key="4">
    <source>
        <dbReference type="Pfam" id="PF00542"/>
    </source>
</evidence>
<dbReference type="Pfam" id="PF00542">
    <property type="entry name" value="Ribosomal_L12"/>
    <property type="match status" value="1"/>
</dbReference>
<comment type="similarity">
    <text evidence="1">Belongs to the bacterial ribosomal protein bL12 family.</text>
</comment>
<dbReference type="GO" id="GO:0005840">
    <property type="term" value="C:ribosome"/>
    <property type="evidence" value="ECO:0007669"/>
    <property type="project" value="UniProtKB-KW"/>
</dbReference>
<dbReference type="InterPro" id="IPR014719">
    <property type="entry name" value="Ribosomal_bL12_C/ClpS-like"/>
</dbReference>
<dbReference type="NCBIfam" id="TIGR00855">
    <property type="entry name" value="L12"/>
    <property type="match status" value="1"/>
</dbReference>
<evidence type="ECO:0000256" key="3">
    <source>
        <dbReference type="ARBA" id="ARBA00023274"/>
    </source>
</evidence>
<dbReference type="CDD" id="cd00387">
    <property type="entry name" value="Ribosomal_L7_L12"/>
    <property type="match status" value="1"/>
</dbReference>
<name>A0A7S2PC48_9STRA</name>
<accession>A0A7S2PC48</accession>
<feature type="domain" description="Large ribosomal subunit protein bL12 C-terminal" evidence="4">
    <location>
        <begin position="195"/>
        <end position="262"/>
    </location>
</feature>
<protein>
    <recommendedName>
        <fullName evidence="4">Large ribosomal subunit protein bL12 C-terminal domain-containing protein</fullName>
    </recommendedName>
</protein>
<evidence type="ECO:0000256" key="1">
    <source>
        <dbReference type="ARBA" id="ARBA00007197"/>
    </source>
</evidence>
<reference evidence="5" key="1">
    <citation type="submission" date="2021-01" db="EMBL/GenBank/DDBJ databases">
        <authorList>
            <person name="Corre E."/>
            <person name="Pelletier E."/>
            <person name="Niang G."/>
            <person name="Scheremetjew M."/>
            <person name="Finn R."/>
            <person name="Kale V."/>
            <person name="Holt S."/>
            <person name="Cochrane G."/>
            <person name="Meng A."/>
            <person name="Brown T."/>
            <person name="Cohen L."/>
        </authorList>
    </citation>
    <scope>NUCLEOTIDE SEQUENCE</scope>
    <source>
        <strain evidence="5">B650</strain>
    </source>
</reference>
<dbReference type="PANTHER" id="PTHR45987:SF4">
    <property type="entry name" value="LARGE RIBOSOMAL SUBUNIT PROTEIN BL12M"/>
    <property type="match status" value="1"/>
</dbReference>
<gene>
    <name evidence="5" type="ORF">LDAN0321_LOCUS12524</name>
</gene>
<keyword evidence="3" id="KW-0687">Ribonucleoprotein</keyword>
<dbReference type="GO" id="GO:0006412">
    <property type="term" value="P:translation"/>
    <property type="evidence" value="ECO:0007669"/>
    <property type="project" value="InterPro"/>
</dbReference>
<proteinExistence type="inferred from homology"/>
<evidence type="ECO:0000256" key="2">
    <source>
        <dbReference type="ARBA" id="ARBA00022980"/>
    </source>
</evidence>
<organism evidence="5">
    <name type="scientific">Leptocylindrus danicus</name>
    <dbReference type="NCBI Taxonomy" id="163516"/>
    <lineage>
        <taxon>Eukaryota</taxon>
        <taxon>Sar</taxon>
        <taxon>Stramenopiles</taxon>
        <taxon>Ochrophyta</taxon>
        <taxon>Bacillariophyta</taxon>
        <taxon>Coscinodiscophyceae</taxon>
        <taxon>Chaetocerotophycidae</taxon>
        <taxon>Leptocylindrales</taxon>
        <taxon>Leptocylindraceae</taxon>
        <taxon>Leptocylindrus</taxon>
    </lineage>
</organism>
<dbReference type="EMBL" id="HBGY01019792">
    <property type="protein sequence ID" value="CAD9588272.1"/>
    <property type="molecule type" value="Transcribed_RNA"/>
</dbReference>
<dbReference type="GO" id="GO:0003729">
    <property type="term" value="F:mRNA binding"/>
    <property type="evidence" value="ECO:0007669"/>
    <property type="project" value="TreeGrafter"/>
</dbReference>
<sequence>MNTARIALTGRSARRLLGTQIERVYVANAACHLSRQQRHVSSSRALLSSMEGFEDEKIELTKEERAERAQRLKSKKERPILKEKDTGEPLKDHEKIFFEDFEEGEEIKMVPRPPIADENGNIPIEPHIYDLVDRITKLSLVEICQISDFFQARLAARGIDVSCTLGPGSFGGGGGGGGGAAAAEAEAPKEEKTKFEVKLTGFDAKSKIKVIKEVRAITGLGLKEAKALVEGAPKSVKKDVKQEEADELKEKLEAVGATIEIE</sequence>
<dbReference type="GO" id="GO:1990904">
    <property type="term" value="C:ribonucleoprotein complex"/>
    <property type="evidence" value="ECO:0007669"/>
    <property type="project" value="UniProtKB-KW"/>
</dbReference>
<dbReference type="InterPro" id="IPR000206">
    <property type="entry name" value="Ribosomal_bL12"/>
</dbReference>
<dbReference type="GO" id="GO:0003735">
    <property type="term" value="F:structural constituent of ribosome"/>
    <property type="evidence" value="ECO:0007669"/>
    <property type="project" value="InterPro"/>
</dbReference>
<dbReference type="Gene3D" id="3.30.1390.10">
    <property type="match status" value="1"/>
</dbReference>
<dbReference type="FunFam" id="3.30.1390.10:FF:000001">
    <property type="entry name" value="50S ribosomal protein L7/L12"/>
    <property type="match status" value="1"/>
</dbReference>